<protein>
    <recommendedName>
        <fullName evidence="3">YCII-related domain-containing protein</fullName>
    </recommendedName>
</protein>
<reference evidence="1 2" key="1">
    <citation type="submission" date="2023-09" db="EMBL/GenBank/DDBJ databases">
        <title>Aquirufa genomes.</title>
        <authorList>
            <person name="Pitt A."/>
        </authorList>
    </citation>
    <scope>NUCLEOTIDE SEQUENCE [LARGE SCALE GENOMIC DNA]</scope>
    <source>
        <strain evidence="1 2">LEOWEIH-7C</strain>
    </source>
</reference>
<name>A0ABU3TSC4_9BACT</name>
<evidence type="ECO:0008006" key="3">
    <source>
        <dbReference type="Google" id="ProtNLM"/>
    </source>
</evidence>
<organism evidence="1 2">
    <name type="scientific">Aquirufa regiilacus</name>
    <dbReference type="NCBI Taxonomy" id="3024868"/>
    <lineage>
        <taxon>Bacteria</taxon>
        <taxon>Pseudomonadati</taxon>
        <taxon>Bacteroidota</taxon>
        <taxon>Cytophagia</taxon>
        <taxon>Cytophagales</taxon>
        <taxon>Flectobacillaceae</taxon>
        <taxon>Aquirufa</taxon>
    </lineage>
</organism>
<dbReference type="RefSeq" id="WP_315577453.1">
    <property type="nucleotide sequence ID" value="NZ_JARDXH010000008.1"/>
</dbReference>
<evidence type="ECO:0000313" key="1">
    <source>
        <dbReference type="EMBL" id="MDU0808557.1"/>
    </source>
</evidence>
<evidence type="ECO:0000313" key="2">
    <source>
        <dbReference type="Proteomes" id="UP001249959"/>
    </source>
</evidence>
<dbReference type="EMBL" id="JAVNWW010000001">
    <property type="protein sequence ID" value="MDU0808557.1"/>
    <property type="molecule type" value="Genomic_DNA"/>
</dbReference>
<comment type="caution">
    <text evidence="1">The sequence shown here is derived from an EMBL/GenBank/DDBJ whole genome shotgun (WGS) entry which is preliminary data.</text>
</comment>
<proteinExistence type="predicted"/>
<dbReference type="Proteomes" id="UP001249959">
    <property type="component" value="Unassembled WGS sequence"/>
</dbReference>
<accession>A0ABU3TSC4</accession>
<keyword evidence="2" id="KW-1185">Reference proteome</keyword>
<gene>
    <name evidence="1" type="ORF">PQG45_05845</name>
</gene>
<sequence>MKRFVIIIRGPVEGISGANSLASSEELEQIRTWLKSIKEQYQDMLYQKFSGQTLYLGASGKIEQKIVQLIDGGEISQVITLIMSSWEEATRVAESFPFPNTFYTVELREMA</sequence>